<dbReference type="Gene3D" id="1.10.1060.10">
    <property type="entry name" value="Alpha-helical ferredoxin"/>
    <property type="match status" value="1"/>
</dbReference>
<dbReference type="EMBL" id="JAHHGM010000004">
    <property type="protein sequence ID" value="MBT2988474.1"/>
    <property type="molecule type" value="Genomic_DNA"/>
</dbReference>
<evidence type="ECO:0000313" key="8">
    <source>
        <dbReference type="EMBL" id="MBT2988474.1"/>
    </source>
</evidence>
<dbReference type="PANTHER" id="PTHR43551">
    <property type="entry name" value="FUMARATE REDUCTASE IRON-SULFUR SUBUNIT"/>
    <property type="match status" value="1"/>
</dbReference>
<evidence type="ECO:0000259" key="7">
    <source>
        <dbReference type="PROSITE" id="PS51379"/>
    </source>
</evidence>
<dbReference type="SUPFAM" id="SSF46548">
    <property type="entry name" value="alpha-helical ferredoxin"/>
    <property type="match status" value="1"/>
</dbReference>
<dbReference type="InterPro" id="IPR017900">
    <property type="entry name" value="4Fe4S_Fe_S_CS"/>
</dbReference>
<keyword evidence="5" id="KW-0408">Iron</keyword>
<dbReference type="Proteomes" id="UP000770889">
    <property type="component" value="Unassembled WGS sequence"/>
</dbReference>
<proteinExistence type="predicted"/>
<evidence type="ECO:0000313" key="9">
    <source>
        <dbReference type="Proteomes" id="UP000770889"/>
    </source>
</evidence>
<keyword evidence="4" id="KW-0249">Electron transport</keyword>
<dbReference type="GO" id="GO:0046872">
    <property type="term" value="F:metal ion binding"/>
    <property type="evidence" value="ECO:0007669"/>
    <property type="project" value="UniProtKB-KW"/>
</dbReference>
<comment type="caution">
    <text evidence="8">The sequence shown here is derived from an EMBL/GenBank/DDBJ whole genome shotgun (WGS) entry which is preliminary data.</text>
</comment>
<evidence type="ECO:0000256" key="2">
    <source>
        <dbReference type="ARBA" id="ARBA00022485"/>
    </source>
</evidence>
<keyword evidence="2" id="KW-0004">4Fe-4S</keyword>
<dbReference type="PROSITE" id="PS00198">
    <property type="entry name" value="4FE4S_FER_1"/>
    <property type="match status" value="1"/>
</dbReference>
<dbReference type="InterPro" id="IPR009051">
    <property type="entry name" value="Helical_ferredxn"/>
</dbReference>
<dbReference type="NCBIfam" id="NF045796">
    <property type="entry name" value="DsrK"/>
    <property type="match status" value="1"/>
</dbReference>
<dbReference type="GO" id="GO:0016491">
    <property type="term" value="F:oxidoreductase activity"/>
    <property type="evidence" value="ECO:0007669"/>
    <property type="project" value="UniProtKB-ARBA"/>
</dbReference>
<feature type="domain" description="4Fe-4S ferredoxin-type" evidence="7">
    <location>
        <begin position="67"/>
        <end position="96"/>
    </location>
</feature>
<evidence type="ECO:0000256" key="5">
    <source>
        <dbReference type="ARBA" id="ARBA00023004"/>
    </source>
</evidence>
<evidence type="ECO:0000256" key="1">
    <source>
        <dbReference type="ARBA" id="ARBA00022448"/>
    </source>
</evidence>
<evidence type="ECO:0000256" key="6">
    <source>
        <dbReference type="ARBA" id="ARBA00023014"/>
    </source>
</evidence>
<sequence length="513" mass="57666">MAGAEFETPELTEFIEVPKLEEGTMEHITCFVAKPEHQEPLGFPREKVENWKEVAIDKMGDLLSRYRSFQVFLDACVKCGSCTDKCHYYLGSKDPKNMPVGRQDLLRKVYRRYFTFAGKYFPKLVGAADLTDEVIDEWYSYFHQCSQCRRCSVFCPYGIDTAEISMAAREILDSIGVGQKYCNEIIGKVHKIGNNLGLPGPAIEDTLEGLEEDVWDEDEVAVKYPLDVKGADILLVTPSADFFAEPHVDGLIGYGKVFHEAGVSWTLSTKASEAGNFGMFIGSYENMRRVSLRIREAALELGVKRIVFGECGHAWRVAYSFLNTLAGPFDFLDPDYPVPQHICEFTLNEIEKGTLEFDKSENDDMSITFHDSCNVARATRMGDKPGGQFDIPREVIKAVVNNYHDMEWDTIHERTFCCGGGGGLLTDDLMEVRVKGAKPRMTAFKNVMEEKGVTHLAAICAICKSQFTKVFPYYGMDMFQIVSVHQLVSNAIVLNRKTPPEEAPGYGEDDDDE</sequence>
<dbReference type="Pfam" id="PF02754">
    <property type="entry name" value="CCG"/>
    <property type="match status" value="1"/>
</dbReference>
<reference evidence="8 9" key="1">
    <citation type="submission" date="2021-05" db="EMBL/GenBank/DDBJ databases">
        <title>Genetic and Functional Diversity in Clade A Lucinid endosymbionts from the Bahamas.</title>
        <authorList>
            <person name="Giani N.M."/>
            <person name="Engel A.S."/>
            <person name="Campbell B.J."/>
        </authorList>
    </citation>
    <scope>NUCLEOTIDE SEQUENCE [LARGE SCALE GENOMIC DNA]</scope>
    <source>
        <strain evidence="8">LUC16012Gg_MoonRockCtena</strain>
    </source>
</reference>
<dbReference type="Pfam" id="PF13183">
    <property type="entry name" value="Fer4_8"/>
    <property type="match status" value="1"/>
</dbReference>
<evidence type="ECO:0000256" key="4">
    <source>
        <dbReference type="ARBA" id="ARBA00022982"/>
    </source>
</evidence>
<accession>A0A944QU19</accession>
<evidence type="ECO:0000256" key="3">
    <source>
        <dbReference type="ARBA" id="ARBA00022723"/>
    </source>
</evidence>
<name>A0A944QU19_9GAMM</name>
<dbReference type="AlphaFoldDB" id="A0A944QU19"/>
<dbReference type="GO" id="GO:0051539">
    <property type="term" value="F:4 iron, 4 sulfur cluster binding"/>
    <property type="evidence" value="ECO:0007669"/>
    <property type="project" value="UniProtKB-KW"/>
</dbReference>
<dbReference type="PANTHER" id="PTHR43551:SF1">
    <property type="entry name" value="HETERODISULFIDE REDUCTASE"/>
    <property type="match status" value="1"/>
</dbReference>
<gene>
    <name evidence="8" type="ORF">KME65_05875</name>
</gene>
<dbReference type="InterPro" id="IPR017896">
    <property type="entry name" value="4Fe4S_Fe-S-bd"/>
</dbReference>
<keyword evidence="1" id="KW-0813">Transport</keyword>
<protein>
    <submittedName>
        <fullName evidence="8">(Fe-S)-binding protein</fullName>
    </submittedName>
</protein>
<organism evidence="8 9">
    <name type="scientific">Candidatus Thiodiazotropha taylori</name>
    <dbReference type="NCBI Taxonomy" id="2792791"/>
    <lineage>
        <taxon>Bacteria</taxon>
        <taxon>Pseudomonadati</taxon>
        <taxon>Pseudomonadota</taxon>
        <taxon>Gammaproteobacteria</taxon>
        <taxon>Chromatiales</taxon>
        <taxon>Sedimenticolaceae</taxon>
        <taxon>Candidatus Thiodiazotropha</taxon>
    </lineage>
</organism>
<keyword evidence="6" id="KW-0411">Iron-sulfur</keyword>
<dbReference type="PROSITE" id="PS51379">
    <property type="entry name" value="4FE4S_FER_2"/>
    <property type="match status" value="1"/>
</dbReference>
<keyword evidence="3" id="KW-0479">Metal-binding</keyword>
<dbReference type="InterPro" id="IPR004017">
    <property type="entry name" value="Cys_rich_dom"/>
</dbReference>